<evidence type="ECO:0008006" key="3">
    <source>
        <dbReference type="Google" id="ProtNLM"/>
    </source>
</evidence>
<dbReference type="Proteomes" id="UP000565745">
    <property type="component" value="Unassembled WGS sequence"/>
</dbReference>
<proteinExistence type="predicted"/>
<dbReference type="InterPro" id="IPR009045">
    <property type="entry name" value="Zn_M74/Hedgehog-like"/>
</dbReference>
<dbReference type="SUPFAM" id="SSF55166">
    <property type="entry name" value="Hedgehog/DD-peptidase"/>
    <property type="match status" value="1"/>
</dbReference>
<keyword evidence="2" id="KW-1185">Reference proteome</keyword>
<name>A0A7W6M8L7_9RHOB</name>
<organism evidence="1 2">
    <name type="scientific">Sulfitobacter noctilucicola</name>
    <dbReference type="NCBI Taxonomy" id="1342301"/>
    <lineage>
        <taxon>Bacteria</taxon>
        <taxon>Pseudomonadati</taxon>
        <taxon>Pseudomonadota</taxon>
        <taxon>Alphaproteobacteria</taxon>
        <taxon>Rhodobacterales</taxon>
        <taxon>Roseobacteraceae</taxon>
        <taxon>Sulfitobacter</taxon>
    </lineage>
</organism>
<sequence length="223" mass="25712">MRKPASMWSLETFGRQRLSRYFFMRDFMYSEISGFHGLPNLPENPDLVLENGRAFCTALLDPLEETFGRVAVRSGYRSPDLNRYGNEHKLNCARNTHPLECHIWDRGAGDDAIAGASIVVPWFADQYDQGRDWRDLAWWLHDHLTYSEMWFFPKLAALNLVWRPQPWRTISSYIAPRGLLLRRGETPTEPLEKRRARYADFPPFLGLRPPLAPAYGAAGPSGE</sequence>
<evidence type="ECO:0000313" key="1">
    <source>
        <dbReference type="EMBL" id="MBB4174420.1"/>
    </source>
</evidence>
<accession>A0A7W6M8L7</accession>
<gene>
    <name evidence="1" type="ORF">GGR93_002193</name>
</gene>
<evidence type="ECO:0000313" key="2">
    <source>
        <dbReference type="Proteomes" id="UP000565745"/>
    </source>
</evidence>
<comment type="caution">
    <text evidence="1">The sequence shown here is derived from an EMBL/GenBank/DDBJ whole genome shotgun (WGS) entry which is preliminary data.</text>
</comment>
<dbReference type="AlphaFoldDB" id="A0A7W6M8L7"/>
<dbReference type="EMBL" id="JACIFU010000002">
    <property type="protein sequence ID" value="MBB4174420.1"/>
    <property type="molecule type" value="Genomic_DNA"/>
</dbReference>
<dbReference type="RefSeq" id="WP_375782152.1">
    <property type="nucleotide sequence ID" value="NZ_JACIFU010000002.1"/>
</dbReference>
<protein>
    <recommendedName>
        <fullName evidence="3">Peptidase M15</fullName>
    </recommendedName>
</protein>
<reference evidence="1 2" key="1">
    <citation type="submission" date="2020-08" db="EMBL/GenBank/DDBJ databases">
        <title>Genomic Encyclopedia of Type Strains, Phase IV (KMG-IV): sequencing the most valuable type-strain genomes for metagenomic binning, comparative biology and taxonomic classification.</title>
        <authorList>
            <person name="Goeker M."/>
        </authorList>
    </citation>
    <scope>NUCLEOTIDE SEQUENCE [LARGE SCALE GENOMIC DNA]</scope>
    <source>
        <strain evidence="1 2">DSM 101015</strain>
    </source>
</reference>